<dbReference type="SUPFAM" id="SSF143865">
    <property type="entry name" value="CorA soluble domain-like"/>
    <property type="match status" value="1"/>
</dbReference>
<dbReference type="Gene3D" id="1.20.58.340">
    <property type="entry name" value="Magnesium transport protein CorA, transmembrane region"/>
    <property type="match status" value="2"/>
</dbReference>
<evidence type="ECO:0000256" key="3">
    <source>
        <dbReference type="ARBA" id="ARBA00022448"/>
    </source>
</evidence>
<name>A0A106BYU5_SHEFR</name>
<accession>A0A106BYU5</accession>
<evidence type="ECO:0008006" key="15">
    <source>
        <dbReference type="Google" id="ProtNLM"/>
    </source>
</evidence>
<reference evidence="13 14" key="1">
    <citation type="submission" date="2016-01" db="EMBL/GenBank/DDBJ databases">
        <title>Draft genome of the antarctic isolate Shewanella frigidimarina Ag06-30.</title>
        <authorList>
            <person name="Parmeciano Di Noto G."/>
            <person name="Vazquez S."/>
            <person name="Mac Cormack W."/>
            <person name="Iriarte A."/>
            <person name="Quiroga C."/>
        </authorList>
    </citation>
    <scope>NUCLEOTIDE SEQUENCE [LARGE SCALE GENOMIC DNA]</scope>
    <source>
        <strain evidence="13 14">Ag06-30</strain>
    </source>
</reference>
<feature type="transmembrane region" description="Helical" evidence="12">
    <location>
        <begin position="296"/>
        <end position="316"/>
    </location>
</feature>
<gene>
    <name evidence="13" type="ORF">AWJ07_06585</name>
</gene>
<dbReference type="GO" id="GO:0050897">
    <property type="term" value="F:cobalt ion binding"/>
    <property type="evidence" value="ECO:0007669"/>
    <property type="project" value="TreeGrafter"/>
</dbReference>
<evidence type="ECO:0000256" key="1">
    <source>
        <dbReference type="ARBA" id="ARBA00004651"/>
    </source>
</evidence>
<comment type="function">
    <text evidence="11">Mediates influx of magnesium ions. Alternates between open and closed states. Activated by low cytoplasmic Mg(2+) levels. Inactive when cytoplasmic Mg(2+) levels are high.</text>
</comment>
<keyword evidence="7 12" id="KW-1133">Transmembrane helix</keyword>
<keyword evidence="3" id="KW-0813">Transport</keyword>
<dbReference type="EMBL" id="LRDC01000029">
    <property type="protein sequence ID" value="KVX01116.1"/>
    <property type="molecule type" value="Genomic_DNA"/>
</dbReference>
<dbReference type="InterPro" id="IPR045863">
    <property type="entry name" value="CorA_TM1_TM2"/>
</dbReference>
<evidence type="ECO:0000256" key="7">
    <source>
        <dbReference type="ARBA" id="ARBA00022989"/>
    </source>
</evidence>
<evidence type="ECO:0000256" key="9">
    <source>
        <dbReference type="ARBA" id="ARBA00023136"/>
    </source>
</evidence>
<keyword evidence="6" id="KW-0460">Magnesium</keyword>
<comment type="caution">
    <text evidence="13">The sequence shown here is derived from an EMBL/GenBank/DDBJ whole genome shotgun (WGS) entry which is preliminary data.</text>
</comment>
<dbReference type="RefSeq" id="WP_059746502.1">
    <property type="nucleotide sequence ID" value="NZ_JBOZOX010000002.1"/>
</dbReference>
<dbReference type="FunFam" id="1.20.58.340:FF:000004">
    <property type="entry name" value="Magnesium transport protein CorA"/>
    <property type="match status" value="1"/>
</dbReference>
<comment type="subcellular location">
    <subcellularLocation>
        <location evidence="1">Cell membrane</location>
        <topology evidence="1">Multi-pass membrane protein</topology>
    </subcellularLocation>
</comment>
<comment type="similarity">
    <text evidence="2">Belongs to the CorA metal ion transporter (MIT) (TC 1.A.35) family.</text>
</comment>
<dbReference type="CDD" id="cd12822">
    <property type="entry name" value="TmCorA-like"/>
    <property type="match status" value="1"/>
</dbReference>
<feature type="transmembrane region" description="Helical" evidence="12">
    <location>
        <begin position="261"/>
        <end position="284"/>
    </location>
</feature>
<proteinExistence type="inferred from homology"/>
<evidence type="ECO:0000256" key="5">
    <source>
        <dbReference type="ARBA" id="ARBA00022692"/>
    </source>
</evidence>
<dbReference type="Pfam" id="PF01544">
    <property type="entry name" value="CorA"/>
    <property type="match status" value="1"/>
</dbReference>
<evidence type="ECO:0000256" key="11">
    <source>
        <dbReference type="ARBA" id="ARBA00045497"/>
    </source>
</evidence>
<evidence type="ECO:0000256" key="2">
    <source>
        <dbReference type="ARBA" id="ARBA00009765"/>
    </source>
</evidence>
<comment type="catalytic activity">
    <reaction evidence="10">
        <text>Mg(2+)(in) = Mg(2+)(out)</text>
        <dbReference type="Rhea" id="RHEA:29827"/>
        <dbReference type="ChEBI" id="CHEBI:18420"/>
    </reaction>
</comment>
<evidence type="ECO:0000313" key="14">
    <source>
        <dbReference type="Proteomes" id="UP000055702"/>
    </source>
</evidence>
<dbReference type="PANTHER" id="PTHR46494">
    <property type="entry name" value="CORA FAMILY METAL ION TRANSPORTER (EUROFUNG)"/>
    <property type="match status" value="1"/>
</dbReference>
<evidence type="ECO:0000256" key="4">
    <source>
        <dbReference type="ARBA" id="ARBA00022475"/>
    </source>
</evidence>
<dbReference type="SUPFAM" id="SSF144083">
    <property type="entry name" value="Magnesium transport protein CorA, transmembrane region"/>
    <property type="match status" value="1"/>
</dbReference>
<keyword evidence="4" id="KW-1003">Cell membrane</keyword>
<dbReference type="GO" id="GO:0015087">
    <property type="term" value="F:cobalt ion transmembrane transporter activity"/>
    <property type="evidence" value="ECO:0007669"/>
    <property type="project" value="TreeGrafter"/>
</dbReference>
<keyword evidence="8" id="KW-0406">Ion transport</keyword>
<dbReference type="Proteomes" id="UP000055702">
    <property type="component" value="Unassembled WGS sequence"/>
</dbReference>
<dbReference type="GO" id="GO:0005886">
    <property type="term" value="C:plasma membrane"/>
    <property type="evidence" value="ECO:0007669"/>
    <property type="project" value="UniProtKB-SubCell"/>
</dbReference>
<dbReference type="PANTHER" id="PTHR46494:SF1">
    <property type="entry name" value="CORA FAMILY METAL ION TRANSPORTER (EUROFUNG)"/>
    <property type="match status" value="1"/>
</dbReference>
<dbReference type="Gene3D" id="3.30.460.20">
    <property type="entry name" value="CorA soluble domain-like"/>
    <property type="match status" value="1"/>
</dbReference>
<keyword evidence="9 12" id="KW-0472">Membrane</keyword>
<evidence type="ECO:0000256" key="6">
    <source>
        <dbReference type="ARBA" id="ARBA00022842"/>
    </source>
</evidence>
<evidence type="ECO:0000256" key="10">
    <source>
        <dbReference type="ARBA" id="ARBA00034269"/>
    </source>
</evidence>
<keyword evidence="5 12" id="KW-0812">Transmembrane</keyword>
<dbReference type="AlphaFoldDB" id="A0A106BYU5"/>
<dbReference type="InterPro" id="IPR045861">
    <property type="entry name" value="CorA_cytoplasmic_dom"/>
</dbReference>
<evidence type="ECO:0000256" key="12">
    <source>
        <dbReference type="SAM" id="Phobius"/>
    </source>
</evidence>
<protein>
    <recommendedName>
        <fullName evidence="15">Magnesium transporter</fullName>
    </recommendedName>
</protein>
<dbReference type="GO" id="GO:0015095">
    <property type="term" value="F:magnesium ion transmembrane transporter activity"/>
    <property type="evidence" value="ECO:0007669"/>
    <property type="project" value="TreeGrafter"/>
</dbReference>
<organism evidence="13">
    <name type="scientific">Shewanella frigidimarina</name>
    <dbReference type="NCBI Taxonomy" id="56812"/>
    <lineage>
        <taxon>Bacteria</taxon>
        <taxon>Pseudomonadati</taxon>
        <taxon>Pseudomonadota</taxon>
        <taxon>Gammaproteobacteria</taxon>
        <taxon>Alteromonadales</taxon>
        <taxon>Shewanellaceae</taxon>
        <taxon>Shewanella</taxon>
    </lineage>
</organism>
<evidence type="ECO:0000313" key="13">
    <source>
        <dbReference type="EMBL" id="KVX01116.1"/>
    </source>
</evidence>
<sequence length="322" mass="37503">MTIQILLFNAQGQLLSQGDETLMSQYDPQLQLIWVDISGQHSQAFFKQYPLFGIDHLDFEEAQRERHPPQFEEYDSHSYLLTHELMARDEYLLLERSQLLLHVNDRFLVTQHLKPSISVNKVIQRISAQGCLESTEMSRVSFELMRQIVIDYLAVMLALEERLGEIEDEIFDVSTDDLLAELIAYSSKLQKAKRSFSYHEEILQQLLGDDTHLHIKMDYEQLSYLYNQFERLSSRASLYQGLVDSLINGYISVSAHKTNRVMMTLTMVTAIFLPLTLVAGIYGMNFDNMPELKWHFGYFSVLILMAVIVVSGLWIARIKRWY</sequence>
<dbReference type="InterPro" id="IPR002523">
    <property type="entry name" value="MgTranspt_CorA/ZnTranspt_ZntB"/>
</dbReference>
<dbReference type="GO" id="GO:0000287">
    <property type="term" value="F:magnesium ion binding"/>
    <property type="evidence" value="ECO:0007669"/>
    <property type="project" value="TreeGrafter"/>
</dbReference>
<evidence type="ECO:0000256" key="8">
    <source>
        <dbReference type="ARBA" id="ARBA00023065"/>
    </source>
</evidence>